<keyword evidence="4" id="KW-0067">ATP-binding</keyword>
<evidence type="ECO:0000259" key="5">
    <source>
        <dbReference type="PROSITE" id="PS50893"/>
    </source>
</evidence>
<dbReference type="PROSITE" id="PS50893">
    <property type="entry name" value="ABC_TRANSPORTER_2"/>
    <property type="match status" value="1"/>
</dbReference>
<dbReference type="PANTHER" id="PTHR42711:SF5">
    <property type="entry name" value="ABC TRANSPORTER ATP-BINDING PROTEIN NATA"/>
    <property type="match status" value="1"/>
</dbReference>
<dbReference type="InterPro" id="IPR003593">
    <property type="entry name" value="AAA+_ATPase"/>
</dbReference>
<evidence type="ECO:0000313" key="6">
    <source>
        <dbReference type="EMBL" id="OUM88649.1"/>
    </source>
</evidence>
<comment type="caution">
    <text evidence="6">The sequence shown here is derived from an EMBL/GenBank/DDBJ whole genome shotgun (WGS) entry which is preliminary data.</text>
</comment>
<proteinExistence type="inferred from homology"/>
<evidence type="ECO:0000313" key="7">
    <source>
        <dbReference type="Proteomes" id="UP000196475"/>
    </source>
</evidence>
<dbReference type="SUPFAM" id="SSF52540">
    <property type="entry name" value="P-loop containing nucleoside triphosphate hydrolases"/>
    <property type="match status" value="1"/>
</dbReference>
<evidence type="ECO:0000256" key="4">
    <source>
        <dbReference type="ARBA" id="ARBA00022840"/>
    </source>
</evidence>
<organism evidence="6 7">
    <name type="scientific">Bacillus thermozeamaize</name>
    <dbReference type="NCBI Taxonomy" id="230954"/>
    <lineage>
        <taxon>Bacteria</taxon>
        <taxon>Bacillati</taxon>
        <taxon>Bacillota</taxon>
        <taxon>Bacilli</taxon>
        <taxon>Bacillales</taxon>
        <taxon>Bacillaceae</taxon>
        <taxon>Bacillus</taxon>
    </lineage>
</organism>
<protein>
    <submittedName>
        <fullName evidence="6">ABC transporter</fullName>
    </submittedName>
</protein>
<evidence type="ECO:0000256" key="3">
    <source>
        <dbReference type="ARBA" id="ARBA00022741"/>
    </source>
</evidence>
<accession>A0A1Y3PWB0</accession>
<dbReference type="AlphaFoldDB" id="A0A1Y3PWB0"/>
<dbReference type="InterPro" id="IPR025302">
    <property type="entry name" value="DrrA1/2-like_C"/>
</dbReference>
<keyword evidence="2" id="KW-0813">Transport</keyword>
<evidence type="ECO:0000256" key="2">
    <source>
        <dbReference type="ARBA" id="ARBA00022448"/>
    </source>
</evidence>
<dbReference type="GO" id="GO:0016887">
    <property type="term" value="F:ATP hydrolysis activity"/>
    <property type="evidence" value="ECO:0007669"/>
    <property type="project" value="InterPro"/>
</dbReference>
<reference evidence="7" key="1">
    <citation type="submission" date="2016-06" db="EMBL/GenBank/DDBJ databases">
        <authorList>
            <person name="Nascimento L."/>
            <person name="Pereira R.V."/>
            <person name="Martins L.F."/>
            <person name="Quaggio R.B."/>
            <person name="Silva A.M."/>
            <person name="Setubal J.C."/>
        </authorList>
    </citation>
    <scope>NUCLEOTIDE SEQUENCE [LARGE SCALE GENOMIC DNA]</scope>
</reference>
<dbReference type="Gene3D" id="3.40.50.300">
    <property type="entry name" value="P-loop containing nucleotide triphosphate hydrolases"/>
    <property type="match status" value="1"/>
</dbReference>
<dbReference type="InterPro" id="IPR017871">
    <property type="entry name" value="ABC_transporter-like_CS"/>
</dbReference>
<name>A0A1Y3PWB0_9BACI</name>
<dbReference type="SMART" id="SM00382">
    <property type="entry name" value="AAA"/>
    <property type="match status" value="1"/>
</dbReference>
<dbReference type="EMBL" id="LZRT01000058">
    <property type="protein sequence ID" value="OUM88649.1"/>
    <property type="molecule type" value="Genomic_DNA"/>
</dbReference>
<comment type="similarity">
    <text evidence="1">Belongs to the ABC transporter superfamily.</text>
</comment>
<dbReference type="InterPro" id="IPR003439">
    <property type="entry name" value="ABC_transporter-like_ATP-bd"/>
</dbReference>
<dbReference type="GO" id="GO:0005524">
    <property type="term" value="F:ATP binding"/>
    <property type="evidence" value="ECO:0007669"/>
    <property type="project" value="UniProtKB-KW"/>
</dbReference>
<dbReference type="PANTHER" id="PTHR42711">
    <property type="entry name" value="ABC TRANSPORTER ATP-BINDING PROTEIN"/>
    <property type="match status" value="1"/>
</dbReference>
<sequence length="316" mass="35938">MGAEKAIDVQHVTKYYGKHLAIEDVSFSVDKGEIFGFIGPNGAGKSTLIRILLNLIFPTQGTARIFGKDVVQESKTVRGMLGYLPSEIHYYEDLRVKDLLAYSAAFYPGGRKNRTTGQAGRKSRIAELAERLQLDLEKKIGDLSFGNRKKVGIIQAMLHEPPLYIFDEPTNGLDPLIQHAFFDLIREEREKGATIFFSSHQLAEVQRLCDRVAMIKQGKLLRVEPIEQLMKNQYKKVTLTFAEGRAQEVDWPDVVQQEVSGHTVKLIYKGTSQDLIRRLQQLPITDLLVEEPSLEEIFLHEYEEEYEKATAAKRND</sequence>
<dbReference type="PROSITE" id="PS00211">
    <property type="entry name" value="ABC_TRANSPORTER_1"/>
    <property type="match status" value="1"/>
</dbReference>
<dbReference type="Proteomes" id="UP000196475">
    <property type="component" value="Unassembled WGS sequence"/>
</dbReference>
<feature type="domain" description="ABC transporter" evidence="5">
    <location>
        <begin position="7"/>
        <end position="242"/>
    </location>
</feature>
<dbReference type="Pfam" id="PF13732">
    <property type="entry name" value="DrrA1-3_C"/>
    <property type="match status" value="1"/>
</dbReference>
<keyword evidence="3" id="KW-0547">Nucleotide-binding</keyword>
<dbReference type="Pfam" id="PF00005">
    <property type="entry name" value="ABC_tran"/>
    <property type="match status" value="1"/>
</dbReference>
<gene>
    <name evidence="6" type="ORF">BAA01_03185</name>
</gene>
<dbReference type="CDD" id="cd03230">
    <property type="entry name" value="ABC_DR_subfamily_A"/>
    <property type="match status" value="1"/>
</dbReference>
<evidence type="ECO:0000256" key="1">
    <source>
        <dbReference type="ARBA" id="ARBA00005417"/>
    </source>
</evidence>
<dbReference type="InterPro" id="IPR027417">
    <property type="entry name" value="P-loop_NTPase"/>
</dbReference>
<dbReference type="InterPro" id="IPR050763">
    <property type="entry name" value="ABC_transporter_ATP-binding"/>
</dbReference>